<protein>
    <recommendedName>
        <fullName evidence="1">Reverse transcriptase domain-containing protein</fullName>
    </recommendedName>
</protein>
<dbReference type="AlphaFoldDB" id="A0AAW2S0W5"/>
<proteinExistence type="predicted"/>
<comment type="caution">
    <text evidence="2">The sequence shown here is derived from an EMBL/GenBank/DDBJ whole genome shotgun (WGS) entry which is preliminary data.</text>
</comment>
<evidence type="ECO:0000313" key="2">
    <source>
        <dbReference type="EMBL" id="KAL0386225.1"/>
    </source>
</evidence>
<accession>A0AAW2S0W5</accession>
<dbReference type="Pfam" id="PF00078">
    <property type="entry name" value="RVT_1"/>
    <property type="match status" value="1"/>
</dbReference>
<name>A0AAW2S0W5_SESRA</name>
<dbReference type="InterPro" id="IPR000477">
    <property type="entry name" value="RT_dom"/>
</dbReference>
<dbReference type="InterPro" id="IPR052343">
    <property type="entry name" value="Retrotransposon-Effector_Assoc"/>
</dbReference>
<reference evidence="2" key="2">
    <citation type="journal article" date="2024" name="Plant">
        <title>Genomic evolution and insights into agronomic trait innovations of Sesamum species.</title>
        <authorList>
            <person name="Miao H."/>
            <person name="Wang L."/>
            <person name="Qu L."/>
            <person name="Liu H."/>
            <person name="Sun Y."/>
            <person name="Le M."/>
            <person name="Wang Q."/>
            <person name="Wei S."/>
            <person name="Zheng Y."/>
            <person name="Lin W."/>
            <person name="Duan Y."/>
            <person name="Cao H."/>
            <person name="Xiong S."/>
            <person name="Wang X."/>
            <person name="Wei L."/>
            <person name="Li C."/>
            <person name="Ma Q."/>
            <person name="Ju M."/>
            <person name="Zhao R."/>
            <person name="Li G."/>
            <person name="Mu C."/>
            <person name="Tian Q."/>
            <person name="Mei H."/>
            <person name="Zhang T."/>
            <person name="Gao T."/>
            <person name="Zhang H."/>
        </authorList>
    </citation>
    <scope>NUCLEOTIDE SEQUENCE</scope>
    <source>
        <strain evidence="2">G02</strain>
    </source>
</reference>
<sequence>MTPSEEDIKEIVFSIDKESLAGPDGFSSAFYQACSEFIARDICYTVRDFFSGTPMPRSFTVTTIVLISKVDCPQTWIDFRSISLCNVTNKILSKFLHWKISQALPDLISPSQSGFIPGRLISDNILLAQEMIHHLALRYKKSNLIIKLDMSKAYDRDSWVFLLTVMQKMDFLPRFLTLIKHAVQNCWFTFLVNGEAAVSLNLHRD</sequence>
<evidence type="ECO:0000259" key="1">
    <source>
        <dbReference type="Pfam" id="PF00078"/>
    </source>
</evidence>
<dbReference type="EMBL" id="JACGWJ010000012">
    <property type="protein sequence ID" value="KAL0386225.1"/>
    <property type="molecule type" value="Genomic_DNA"/>
</dbReference>
<dbReference type="PANTHER" id="PTHR46890:SF48">
    <property type="entry name" value="RNA-DIRECTED DNA POLYMERASE"/>
    <property type="match status" value="1"/>
</dbReference>
<dbReference type="PANTHER" id="PTHR46890">
    <property type="entry name" value="NON-LTR RETROLELEMENT REVERSE TRANSCRIPTASE-LIKE PROTEIN-RELATED"/>
    <property type="match status" value="1"/>
</dbReference>
<reference evidence="2" key="1">
    <citation type="submission" date="2020-06" db="EMBL/GenBank/DDBJ databases">
        <authorList>
            <person name="Li T."/>
            <person name="Hu X."/>
            <person name="Zhang T."/>
            <person name="Song X."/>
            <person name="Zhang H."/>
            <person name="Dai N."/>
            <person name="Sheng W."/>
            <person name="Hou X."/>
            <person name="Wei L."/>
        </authorList>
    </citation>
    <scope>NUCLEOTIDE SEQUENCE</scope>
    <source>
        <strain evidence="2">G02</strain>
        <tissue evidence="2">Leaf</tissue>
    </source>
</reference>
<organism evidence="2">
    <name type="scientific">Sesamum radiatum</name>
    <name type="common">Black benniseed</name>
    <dbReference type="NCBI Taxonomy" id="300843"/>
    <lineage>
        <taxon>Eukaryota</taxon>
        <taxon>Viridiplantae</taxon>
        <taxon>Streptophyta</taxon>
        <taxon>Embryophyta</taxon>
        <taxon>Tracheophyta</taxon>
        <taxon>Spermatophyta</taxon>
        <taxon>Magnoliopsida</taxon>
        <taxon>eudicotyledons</taxon>
        <taxon>Gunneridae</taxon>
        <taxon>Pentapetalae</taxon>
        <taxon>asterids</taxon>
        <taxon>lamiids</taxon>
        <taxon>Lamiales</taxon>
        <taxon>Pedaliaceae</taxon>
        <taxon>Sesamum</taxon>
    </lineage>
</organism>
<feature type="domain" description="Reverse transcriptase" evidence="1">
    <location>
        <begin position="78"/>
        <end position="181"/>
    </location>
</feature>
<gene>
    <name evidence="2" type="ORF">Sradi_3016800</name>
</gene>